<name>A0A9W6Y2S5_9STRA</name>
<reference evidence="1" key="1">
    <citation type="submission" date="2023-04" db="EMBL/GenBank/DDBJ databases">
        <title>Phytophthora fragariaefolia NBRC 109709.</title>
        <authorList>
            <person name="Ichikawa N."/>
            <person name="Sato H."/>
            <person name="Tonouchi N."/>
        </authorList>
    </citation>
    <scope>NUCLEOTIDE SEQUENCE</scope>
    <source>
        <strain evidence="1">NBRC 109709</strain>
    </source>
</reference>
<protein>
    <submittedName>
        <fullName evidence="1">Unnamed protein product</fullName>
    </submittedName>
</protein>
<evidence type="ECO:0000313" key="1">
    <source>
        <dbReference type="EMBL" id="GMF50964.1"/>
    </source>
</evidence>
<proteinExistence type="predicted"/>
<dbReference type="AlphaFoldDB" id="A0A9W6Y2S5"/>
<sequence length="143" mass="16247">MLVVQNAIESAGFHHDPQNWFIWNHDVYGWKFQRAWTQHEEEESKSGDVEDEAQENDDVFNLAKVDCAWDDIDLIDSGAGWCSETHWLTLGWENLSQAQPRHAALYKRFKAEGFAHGEICAQIAGDSRATADDAGTIQQFNAH</sequence>
<comment type="caution">
    <text evidence="1">The sequence shown here is derived from an EMBL/GenBank/DDBJ whole genome shotgun (WGS) entry which is preliminary data.</text>
</comment>
<accession>A0A9W6Y2S5</accession>
<keyword evidence="2" id="KW-1185">Reference proteome</keyword>
<gene>
    <name evidence="1" type="ORF">Pfra01_002046800</name>
</gene>
<evidence type="ECO:0000313" key="2">
    <source>
        <dbReference type="Proteomes" id="UP001165121"/>
    </source>
</evidence>
<dbReference type="EMBL" id="BSXT01002795">
    <property type="protein sequence ID" value="GMF50964.1"/>
    <property type="molecule type" value="Genomic_DNA"/>
</dbReference>
<organism evidence="1 2">
    <name type="scientific">Phytophthora fragariaefolia</name>
    <dbReference type="NCBI Taxonomy" id="1490495"/>
    <lineage>
        <taxon>Eukaryota</taxon>
        <taxon>Sar</taxon>
        <taxon>Stramenopiles</taxon>
        <taxon>Oomycota</taxon>
        <taxon>Peronosporomycetes</taxon>
        <taxon>Peronosporales</taxon>
        <taxon>Peronosporaceae</taxon>
        <taxon>Phytophthora</taxon>
    </lineage>
</organism>
<dbReference type="OrthoDB" id="144145at2759"/>
<dbReference type="Proteomes" id="UP001165121">
    <property type="component" value="Unassembled WGS sequence"/>
</dbReference>